<evidence type="ECO:0000313" key="3">
    <source>
        <dbReference type="Proteomes" id="UP000001425"/>
    </source>
</evidence>
<dbReference type="EMBL" id="BA000022">
    <property type="protein sequence ID" value="BAA18112.1"/>
    <property type="molecule type" value="Genomic_DNA"/>
</dbReference>
<gene>
    <name evidence="2" type="ordered locus">slr0810</name>
</gene>
<evidence type="ECO:0000313" key="2">
    <source>
        <dbReference type="EMBL" id="BAA18112.1"/>
    </source>
</evidence>
<dbReference type="EnsemblBacteria" id="BAA18112">
    <property type="protein sequence ID" value="BAA18112"/>
    <property type="gene ID" value="BAA18112"/>
</dbReference>
<dbReference type="Pfam" id="PF14261">
    <property type="entry name" value="DUF4351"/>
    <property type="match status" value="1"/>
</dbReference>
<dbReference type="PANTHER" id="PTHR35586:SF1">
    <property type="entry name" value="SLL1691 PROTEIN"/>
    <property type="match status" value="1"/>
</dbReference>
<dbReference type="IntAct" id="P74037">
    <property type="interactions" value="7"/>
</dbReference>
<evidence type="ECO:0000259" key="1">
    <source>
        <dbReference type="Pfam" id="PF14261"/>
    </source>
</evidence>
<protein>
    <submittedName>
        <fullName evidence="2">Slr0810 protein</fullName>
    </submittedName>
</protein>
<keyword evidence="3" id="KW-1185">Reference proteome</keyword>
<accession>P74037</accession>
<proteinExistence type="predicted"/>
<dbReference type="Proteomes" id="UP000001425">
    <property type="component" value="Chromosome"/>
</dbReference>
<dbReference type="STRING" id="1148.gene:10498983"/>
<dbReference type="PaxDb" id="1148-1653196"/>
<dbReference type="AlphaFoldDB" id="P74037"/>
<dbReference type="PIR" id="S75551">
    <property type="entry name" value="S75551"/>
</dbReference>
<name>P74037_SYNY3</name>
<reference evidence="2 3" key="1">
    <citation type="journal article" date="1995" name="DNA Res.">
        <title>Sequence analysis of the genome of the unicellular cyanobacterium Synechocystis sp. strain PCC6803. I. Sequence features in the 1 Mb region from map positions 64% to 92% of the genome.</title>
        <authorList>
            <person name="Kaneko T."/>
            <person name="Tanaka A."/>
            <person name="Sato S."/>
            <person name="Kotani H."/>
            <person name="Sazuka T."/>
            <person name="Miyajima N."/>
            <person name="Sugiura M."/>
            <person name="Tabata S."/>
        </authorList>
    </citation>
    <scope>NUCLEOTIDE SEQUENCE [LARGE SCALE GENOMIC DNA]</scope>
    <source>
        <strain evidence="3">ATCC 27184 / PCC 6803 / Kazusa</strain>
    </source>
</reference>
<sequence length="119" mass="13609">MQLISGFVDTYLTLNQAEETIFKEAIAEFSPLEQEDVMQLTTSWMLQGIEQGIERGQKSLLLKQIRHRFGELNAVNLSRIDILTVPQLEQLGEVLLDCSDFAELEQWLAAQSETPERKI</sequence>
<dbReference type="InParanoid" id="P74037"/>
<organism evidence="2 3">
    <name type="scientific">Synechocystis sp. (strain ATCC 27184 / PCC 6803 / Kazusa)</name>
    <dbReference type="NCBI Taxonomy" id="1111708"/>
    <lineage>
        <taxon>Bacteria</taxon>
        <taxon>Bacillati</taxon>
        <taxon>Cyanobacteriota</taxon>
        <taxon>Cyanophyceae</taxon>
        <taxon>Synechococcales</taxon>
        <taxon>Merismopediaceae</taxon>
        <taxon>Synechocystis</taxon>
    </lineage>
</organism>
<reference evidence="2 3" key="2">
    <citation type="journal article" date="1996" name="DNA Res.">
        <title>Sequence analysis of the genome of the unicellular cyanobacterium Synechocystis sp. strain PCC6803. II. Sequence determination of the entire genome and assignment of potential protein-coding regions.</title>
        <authorList>
            <person name="Kaneko T."/>
            <person name="Sato S."/>
            <person name="Kotani H."/>
            <person name="Tanaka A."/>
            <person name="Asamizu E."/>
            <person name="Nakamura Y."/>
            <person name="Miyajima N."/>
            <person name="Hirosawa M."/>
            <person name="Sugiura M."/>
            <person name="Sasamoto S."/>
            <person name="Kimura T."/>
            <person name="Hosouchi T."/>
            <person name="Matsuno A."/>
            <person name="Muraki A."/>
            <person name="Nakazaki N."/>
            <person name="Naruo K."/>
            <person name="Okumura S."/>
            <person name="Shimpo S."/>
            <person name="Takeuchi C."/>
            <person name="Wada T."/>
            <person name="Watanabe A."/>
            <person name="Yamada M."/>
            <person name="Yasuda M."/>
            <person name="Tabata S."/>
        </authorList>
    </citation>
    <scope>NUCLEOTIDE SEQUENCE [LARGE SCALE GENOMIC DNA]</scope>
    <source>
        <strain evidence="3">ATCC 27184 / PCC 6803 / Kazusa</strain>
    </source>
</reference>
<dbReference type="eggNOG" id="COG5464">
    <property type="taxonomic scope" value="Bacteria"/>
</dbReference>
<dbReference type="InterPro" id="IPR025587">
    <property type="entry name" value="DUF4351"/>
</dbReference>
<dbReference type="PhylomeDB" id="P74037"/>
<dbReference type="KEGG" id="syn:slr0810"/>
<dbReference type="PANTHER" id="PTHR35586">
    <property type="entry name" value="SLL1691 PROTEIN"/>
    <property type="match status" value="1"/>
</dbReference>
<feature type="domain" description="DUF4351" evidence="1">
    <location>
        <begin position="50"/>
        <end position="108"/>
    </location>
</feature>